<feature type="compositionally biased region" description="Low complexity" evidence="1">
    <location>
        <begin position="830"/>
        <end position="845"/>
    </location>
</feature>
<proteinExistence type="predicted"/>
<feature type="compositionally biased region" description="Pro residues" evidence="1">
    <location>
        <begin position="1356"/>
        <end position="1365"/>
    </location>
</feature>
<feature type="compositionally biased region" description="Polar residues" evidence="1">
    <location>
        <begin position="227"/>
        <end position="238"/>
    </location>
</feature>
<feature type="compositionally biased region" description="Acidic residues" evidence="1">
    <location>
        <begin position="679"/>
        <end position="688"/>
    </location>
</feature>
<feature type="region of interest" description="Disordered" evidence="1">
    <location>
        <begin position="355"/>
        <end position="606"/>
    </location>
</feature>
<feature type="compositionally biased region" description="Polar residues" evidence="1">
    <location>
        <begin position="454"/>
        <end position="479"/>
    </location>
</feature>
<feature type="compositionally biased region" description="Pro residues" evidence="1">
    <location>
        <begin position="1256"/>
        <end position="1272"/>
    </location>
</feature>
<feature type="compositionally biased region" description="Polar residues" evidence="1">
    <location>
        <begin position="1050"/>
        <end position="1069"/>
    </location>
</feature>
<feature type="region of interest" description="Disordered" evidence="1">
    <location>
        <begin position="274"/>
        <end position="305"/>
    </location>
</feature>
<feature type="compositionally biased region" description="Low complexity" evidence="1">
    <location>
        <begin position="1189"/>
        <end position="1203"/>
    </location>
</feature>
<comment type="caution">
    <text evidence="2">The sequence shown here is derived from an EMBL/GenBank/DDBJ whole genome shotgun (WGS) entry which is preliminary data.</text>
</comment>
<feature type="compositionally biased region" description="Low complexity" evidence="1">
    <location>
        <begin position="1273"/>
        <end position="1287"/>
    </location>
</feature>
<feature type="region of interest" description="Disordered" evidence="1">
    <location>
        <begin position="627"/>
        <end position="785"/>
    </location>
</feature>
<feature type="compositionally biased region" description="Basic and acidic residues" evidence="1">
    <location>
        <begin position="1709"/>
        <end position="1726"/>
    </location>
</feature>
<feature type="compositionally biased region" description="Acidic residues" evidence="1">
    <location>
        <begin position="284"/>
        <end position="297"/>
    </location>
</feature>
<feature type="region of interest" description="Disordered" evidence="1">
    <location>
        <begin position="218"/>
        <end position="241"/>
    </location>
</feature>
<feature type="compositionally biased region" description="Pro residues" evidence="1">
    <location>
        <begin position="362"/>
        <end position="371"/>
    </location>
</feature>
<feature type="compositionally biased region" description="Acidic residues" evidence="1">
    <location>
        <begin position="1792"/>
        <end position="1816"/>
    </location>
</feature>
<feature type="compositionally biased region" description="Low complexity" evidence="1">
    <location>
        <begin position="398"/>
        <end position="422"/>
    </location>
</feature>
<feature type="region of interest" description="Disordered" evidence="1">
    <location>
        <begin position="2042"/>
        <end position="2093"/>
    </location>
</feature>
<feature type="compositionally biased region" description="Polar residues" evidence="1">
    <location>
        <begin position="583"/>
        <end position="594"/>
    </location>
</feature>
<feature type="compositionally biased region" description="Polar residues" evidence="1">
    <location>
        <begin position="1696"/>
        <end position="1708"/>
    </location>
</feature>
<feature type="compositionally biased region" description="Pro residues" evidence="1">
    <location>
        <begin position="876"/>
        <end position="886"/>
    </location>
</feature>
<feature type="compositionally biased region" description="Basic and acidic residues" evidence="1">
    <location>
        <begin position="430"/>
        <end position="440"/>
    </location>
</feature>
<evidence type="ECO:0000256" key="1">
    <source>
        <dbReference type="SAM" id="MobiDB-lite"/>
    </source>
</evidence>
<feature type="compositionally biased region" description="Acidic residues" evidence="1">
    <location>
        <begin position="1215"/>
        <end position="1224"/>
    </location>
</feature>
<feature type="compositionally biased region" description="Low complexity" evidence="1">
    <location>
        <begin position="553"/>
        <end position="564"/>
    </location>
</feature>
<sequence length="2093" mass="221959">MATVLCPSLVALDPVPCNDPSCASQHTHTPAFCDPCKAVHAQVHSSIHMASVGHRLRVEGPVAPVRCVVCCPLGQEPVAQFLFVGPEHYAVHARTSAHRAKLSKIKPDASVGMGRPSFDRSYSRASTSMVPPRSMTSPGPGSRPSSSMSFDGGMGSAPPGPPPHSLADGEYALCALCHTVLPVPPVDLAFLHEHGKPSNRIVSHGSDATVIDNRPRRRIKDDEDETSTVLTTTDPQAETETRKSLVLAHHNAHDTEHARRLRFPRFKEAWERRMKKQATLDGNPDPEEEEVEQEQEQEQERPQSGLKAVLSPGQIAASPSQMSLSSLSASPSVAVMGLDGEDVYETYGRALKAFDKRSEVGLPPPPPPPAPAKRDDDEESIVDWESRLKPTDSPPHSQPQFMPQPQSQPRAPSSLRSVSSASTTYTYDSMGRRFIRDDTGRAFPVDADGRIIKNGQSVPVQIPSNLLPTLSPMTHSTGMDSEPDNLSLDGKGFKEPGPPPPIPGKSSPSAPPQFREPGPPPPLPRSAPRSYSPVPVTKPRTSSPLPPKPASPVPKFSPAAKPLPFNHPPPPRPPSAPIPRRSVSVSSAGQSQPYVPSPSPPPRLAFDTYGRVLKLGMLGWERDMTGALQLGPMPQPPTRSETSESEYRPIASVATTSVPASSVPATSAPASETSSQPEVEVEEEEEEPEPPRSPTPEPEPERSRAPSPIGTEVGVPRGVAKVSAPQRYTLIPGRSEASTTSSPPPSTTTHTRSSSSMSMRSGGAPQLGPLGTPPQRGSTQLGFGGVALNFGTTLEKGLGLGLETVPSHLAHLSSGSGSGSGGSISRPTHGRSASASQGVRSSSAQPLSRVPEPVRSFTVSQPVRKTIVPARTDSQPLPPPPPPQPLSQPLMTRSETLPAKSAPSTQATRSSGASFTPPSLLQSTGPTTRTTRPVVARKSTGEWARFDGKEGEFGSGGWKNRTHTPEVLNEEEPEATSESEEDKSHSEASQLIREFTGKTTSKLPTAPAAAAAEPPKPAPKPVSGTARVISRTSTLPARTRDPVALPAPQRNPSSASISAHESIYGTTSRRSFDPSPSGAGRAFSPSAAWSSLRPASPRSQSTHSDGVDEFGSFEAPGAEQNVEVEPFDEKQFLADLGFGITIPKPRSPVDEGSEDGTSVEASPVRVKGKSPASSKGRSPVSIKGRSPVSIKGKSPSSIKGKSPAHVKERSPSPSVDDEDEEDESLPPSPIKRRVSAPVRQPVAGPSAPRQSLPLSTPIPAPPRVQTPPPVQPTTPVRTSPPTQVTRRVTIRDPDPIPKLTSLPAKPSPPTPSTPKSSTPIDKPSIFGSLSRSSPPARGPLARARAPSPLQREFQATPPPPPPPPAAVAVPAHIAASFGSPAPKTPASTTLQDVSPKPVLKTRRRARPMGSSVAGSVVSGYGRYAGSVVSGYEREGSVVSGYDGGSVVSGYDDDRSVVSGADDRSVVSERVDAESEVGAVRPPVTLPPALQLRALELMSPSSDAPSSVVTPLSPGIVQALQARGISVDEPIAEERDQDVEAIAQHLAGMDLQEVLGSPQPMGIEITEPINTDSGFTSPIAPPGAPSDAGSLFSRVASPKPVPAIMRLSTIRSETPASTRTKTPPVTPPKASRATPPRASHVTPPTTTPPKLNQFAWAGLNDTPKSERSARPGPSAAPQPESPPNRAQGEVKVHGPSSVFSRGPESSYSPQEEKPKVEWKLDLPHHSSDPLTFQSLMGGMESTDQGYFGLDSAAMHAGENAHAEPDSEPLTPTSSAPRASENALRGVPSHAQQSEEEEYDEVDLDEASAEEGEIEEEGGLTSSSEEGARTETADEDGGLDHLTESVGEPFGLQAQADAHMEQSFDSINAQHMLGSGPLYDSPRLVSPPALPEGLDTQFVDHRPTQGQAPMTPSEMEVFQTYGGEMAMPDEVLALQPVMCDACRAPMAAAKWYEHVSRSGHRRNAAHYAQWKFEHLTARYPDVDTRELWAQATRLDPRAALPTEYAFCEVCQVFLIRGDTDHFEGKKHLRCLKAIALRDADELESVRGSVSEEEDEPPYRPPMLASQRGVDWTQPRARSTAGASSALGRRAFPSGN</sequence>
<gene>
    <name evidence="2" type="ORF">RDB_LOCUS158374</name>
</gene>
<feature type="region of interest" description="Disordered" evidence="1">
    <location>
        <begin position="1607"/>
        <end position="1843"/>
    </location>
</feature>
<feature type="compositionally biased region" description="Polar residues" evidence="1">
    <location>
        <begin position="902"/>
        <end position="925"/>
    </location>
</feature>
<reference evidence="2" key="1">
    <citation type="submission" date="2021-01" db="EMBL/GenBank/DDBJ databases">
        <authorList>
            <person name="Kaushik A."/>
        </authorList>
    </citation>
    <scope>NUCLEOTIDE SEQUENCE</scope>
    <source>
        <strain evidence="2">AG4-R118</strain>
    </source>
</reference>
<evidence type="ECO:0000313" key="3">
    <source>
        <dbReference type="Proteomes" id="UP000663888"/>
    </source>
</evidence>
<feature type="compositionally biased region" description="Low complexity" evidence="1">
    <location>
        <begin position="504"/>
        <end position="516"/>
    </location>
</feature>
<name>A0A8H3CXS5_9AGAM</name>
<dbReference type="Proteomes" id="UP000663888">
    <property type="component" value="Unassembled WGS sequence"/>
</dbReference>
<feature type="region of interest" description="Disordered" evidence="1">
    <location>
        <begin position="108"/>
        <end position="164"/>
    </location>
</feature>
<feature type="compositionally biased region" description="Low complexity" evidence="1">
    <location>
        <begin position="1313"/>
        <end position="1349"/>
    </location>
</feature>
<feature type="compositionally biased region" description="Low complexity" evidence="1">
    <location>
        <begin position="131"/>
        <end position="151"/>
    </location>
</feature>
<feature type="compositionally biased region" description="Basic and acidic residues" evidence="1">
    <location>
        <begin position="1824"/>
        <end position="1841"/>
    </location>
</feature>
<feature type="compositionally biased region" description="Low complexity" evidence="1">
    <location>
        <begin position="1004"/>
        <end position="1013"/>
    </location>
</feature>
<feature type="compositionally biased region" description="Low complexity" evidence="1">
    <location>
        <begin position="651"/>
        <end position="678"/>
    </location>
</feature>
<dbReference type="EMBL" id="CAJMWX010001773">
    <property type="protein sequence ID" value="CAE6505057.1"/>
    <property type="molecule type" value="Genomic_DNA"/>
</dbReference>
<protein>
    <submittedName>
        <fullName evidence="2">Uncharacterized protein</fullName>
    </submittedName>
</protein>
<accession>A0A8H3CXS5</accession>
<feature type="compositionally biased region" description="Acidic residues" evidence="1">
    <location>
        <begin position="968"/>
        <end position="981"/>
    </location>
</feature>
<evidence type="ECO:0000313" key="2">
    <source>
        <dbReference type="EMBL" id="CAE6505057.1"/>
    </source>
</evidence>
<feature type="compositionally biased region" description="Low complexity" evidence="1">
    <location>
        <begin position="747"/>
        <end position="761"/>
    </location>
</feature>
<feature type="region of interest" description="Disordered" evidence="1">
    <location>
        <begin position="809"/>
        <end position="1415"/>
    </location>
</feature>
<organism evidence="2 3">
    <name type="scientific">Rhizoctonia solani</name>
    <dbReference type="NCBI Taxonomy" id="456999"/>
    <lineage>
        <taxon>Eukaryota</taxon>
        <taxon>Fungi</taxon>
        <taxon>Dikarya</taxon>
        <taxon>Basidiomycota</taxon>
        <taxon>Agaricomycotina</taxon>
        <taxon>Agaricomycetes</taxon>
        <taxon>Cantharellales</taxon>
        <taxon>Ceratobasidiaceae</taxon>
        <taxon>Rhizoctonia</taxon>
    </lineage>
</organism>
<feature type="compositionally biased region" description="Pro residues" evidence="1">
    <location>
        <begin position="565"/>
        <end position="577"/>
    </location>
</feature>